<gene>
    <name evidence="9" type="ORF">BDV23DRAFT_193337</name>
</gene>
<sequence length="511" mass="55906">MSSSSEQNYQNSPVITHPTRDSHECGEATENSAGEEEKASHLGLTVSDPNSVNWDGPTDPANPRNWKRGRKLIHILALSGITLYANLAAIMFAPAAQQFAMEFRVTSGIVATLTVTIFILGFAIGPLLLAPMSELYGRLIIYHVCNVVHFAFTIGCALSTNTTMFIIFRFICGCAASSSMSIGGGTIADLYTEAERGKAMALYGIGPLLGPVIGPLIGGFVAQSLGWRWTFWLILILSGATSLLTLIVMRETYEPALLERKAARLRKATGNSELRAQTSNKRLNSRQLLGRAVIRPAKILLLSPIALLLAIYTAFMFGLVYLLFTTFPVVFQMTYGFSIGITGLAYLGLGLGMMLSLILFGVLSDRLLHQPRGATIARPELRLLLMVWLSPVVPIGFFWYGWSAEAKVHWIVPILGTFFIGITIFLILIPSLIYLIDAFGPEAAASAVAGNMVLRSLFGTFIPLAGPYLYKSLGLGWGNSLLAFISVAFVPVPFFFYKYGERLRMRFPVDY</sequence>
<dbReference type="Pfam" id="PF07690">
    <property type="entry name" value="MFS_1"/>
    <property type="match status" value="1"/>
</dbReference>
<feature type="transmembrane region" description="Helical" evidence="7">
    <location>
        <begin position="166"/>
        <end position="188"/>
    </location>
</feature>
<accession>A0A5N7CBG5</accession>
<dbReference type="Proteomes" id="UP000326877">
    <property type="component" value="Unassembled WGS sequence"/>
</dbReference>
<dbReference type="InterPro" id="IPR020846">
    <property type="entry name" value="MFS_dom"/>
</dbReference>
<evidence type="ECO:0000313" key="9">
    <source>
        <dbReference type="EMBL" id="KAE8391108.1"/>
    </source>
</evidence>
<feature type="transmembrane region" description="Helical" evidence="7">
    <location>
        <begin position="105"/>
        <end position="128"/>
    </location>
</feature>
<dbReference type="FunFam" id="1.20.1250.20:FF:000011">
    <property type="entry name" value="MFS multidrug transporter, putative"/>
    <property type="match status" value="1"/>
</dbReference>
<comment type="similarity">
    <text evidence="2">Belongs to the major facilitator superfamily.</text>
</comment>
<feature type="transmembrane region" description="Helical" evidence="7">
    <location>
        <begin position="72"/>
        <end position="93"/>
    </location>
</feature>
<dbReference type="CDD" id="cd17323">
    <property type="entry name" value="MFS_Tpo1_MDR_like"/>
    <property type="match status" value="1"/>
</dbReference>
<keyword evidence="5 7" id="KW-0472">Membrane</keyword>
<dbReference type="GO" id="GO:0016020">
    <property type="term" value="C:membrane"/>
    <property type="evidence" value="ECO:0007669"/>
    <property type="project" value="UniProtKB-SubCell"/>
</dbReference>
<feature type="transmembrane region" description="Helical" evidence="7">
    <location>
        <begin position="299"/>
        <end position="324"/>
    </location>
</feature>
<name>A0A5N7CBG5_PETAA</name>
<comment type="subcellular location">
    <subcellularLocation>
        <location evidence="1">Membrane</location>
        <topology evidence="1">Multi-pass membrane protein</topology>
    </subcellularLocation>
</comment>
<feature type="transmembrane region" description="Helical" evidence="7">
    <location>
        <begin position="140"/>
        <end position="160"/>
    </location>
</feature>
<dbReference type="PANTHER" id="PTHR23502">
    <property type="entry name" value="MAJOR FACILITATOR SUPERFAMILY"/>
    <property type="match status" value="1"/>
</dbReference>
<evidence type="ECO:0000256" key="5">
    <source>
        <dbReference type="ARBA" id="ARBA00023136"/>
    </source>
</evidence>
<keyword evidence="4 7" id="KW-1133">Transmembrane helix</keyword>
<feature type="transmembrane region" description="Helical" evidence="7">
    <location>
        <begin position="476"/>
        <end position="497"/>
    </location>
</feature>
<feature type="transmembrane region" description="Helical" evidence="7">
    <location>
        <begin position="448"/>
        <end position="470"/>
    </location>
</feature>
<proteinExistence type="inferred from homology"/>
<feature type="transmembrane region" description="Helical" evidence="7">
    <location>
        <begin position="229"/>
        <end position="249"/>
    </location>
</feature>
<dbReference type="Gene3D" id="1.20.1250.20">
    <property type="entry name" value="MFS general substrate transporter like domains"/>
    <property type="match status" value="1"/>
</dbReference>
<dbReference type="PANTHER" id="PTHR23502:SF68">
    <property type="entry name" value="MULTIDRUG TRANSPORTER, PUTATIVE (AFU_ORTHOLOGUE AFUA_3G01120)-RELATED"/>
    <property type="match status" value="1"/>
</dbReference>
<evidence type="ECO:0000259" key="8">
    <source>
        <dbReference type="PROSITE" id="PS50850"/>
    </source>
</evidence>
<feature type="transmembrane region" description="Helical" evidence="7">
    <location>
        <begin position="383"/>
        <end position="402"/>
    </location>
</feature>
<keyword evidence="3 7" id="KW-0812">Transmembrane</keyword>
<dbReference type="SUPFAM" id="SSF103473">
    <property type="entry name" value="MFS general substrate transporter"/>
    <property type="match status" value="1"/>
</dbReference>
<dbReference type="AlphaFoldDB" id="A0A5N7CBG5"/>
<protein>
    <submittedName>
        <fullName evidence="9">Major facilitator superfamily domain-containing protein</fullName>
    </submittedName>
</protein>
<feature type="transmembrane region" description="Helical" evidence="7">
    <location>
        <begin position="408"/>
        <end position="436"/>
    </location>
</feature>
<organism evidence="9">
    <name type="scientific">Petromyces alliaceus</name>
    <name type="common">Aspergillus alliaceus</name>
    <dbReference type="NCBI Taxonomy" id="209559"/>
    <lineage>
        <taxon>Eukaryota</taxon>
        <taxon>Fungi</taxon>
        <taxon>Dikarya</taxon>
        <taxon>Ascomycota</taxon>
        <taxon>Pezizomycotina</taxon>
        <taxon>Eurotiomycetes</taxon>
        <taxon>Eurotiomycetidae</taxon>
        <taxon>Eurotiales</taxon>
        <taxon>Aspergillaceae</taxon>
        <taxon>Aspergillus</taxon>
        <taxon>Aspergillus subgen. Circumdati</taxon>
    </lineage>
</organism>
<feature type="compositionally biased region" description="Polar residues" evidence="6">
    <location>
        <begin position="1"/>
        <end position="14"/>
    </location>
</feature>
<feature type="transmembrane region" description="Helical" evidence="7">
    <location>
        <begin position="200"/>
        <end position="223"/>
    </location>
</feature>
<dbReference type="InterPro" id="IPR036259">
    <property type="entry name" value="MFS_trans_sf"/>
</dbReference>
<evidence type="ECO:0000256" key="7">
    <source>
        <dbReference type="SAM" id="Phobius"/>
    </source>
</evidence>
<dbReference type="OrthoDB" id="5296287at2759"/>
<dbReference type="PROSITE" id="PS50850">
    <property type="entry name" value="MFS"/>
    <property type="match status" value="1"/>
</dbReference>
<feature type="transmembrane region" description="Helical" evidence="7">
    <location>
        <begin position="344"/>
        <end position="363"/>
    </location>
</feature>
<evidence type="ECO:0000256" key="3">
    <source>
        <dbReference type="ARBA" id="ARBA00022692"/>
    </source>
</evidence>
<feature type="region of interest" description="Disordered" evidence="6">
    <location>
        <begin position="1"/>
        <end position="65"/>
    </location>
</feature>
<evidence type="ECO:0000256" key="2">
    <source>
        <dbReference type="ARBA" id="ARBA00008335"/>
    </source>
</evidence>
<reference evidence="9" key="1">
    <citation type="submission" date="2019-04" db="EMBL/GenBank/DDBJ databases">
        <title>Friends and foes A comparative genomics studyof 23 Aspergillus species from section Flavi.</title>
        <authorList>
            <consortium name="DOE Joint Genome Institute"/>
            <person name="Kjaerbolling I."/>
            <person name="Vesth T."/>
            <person name="Frisvad J.C."/>
            <person name="Nybo J.L."/>
            <person name="Theobald S."/>
            <person name="Kildgaard S."/>
            <person name="Isbrandt T."/>
            <person name="Kuo A."/>
            <person name="Sato A."/>
            <person name="Lyhne E.K."/>
            <person name="Kogle M.E."/>
            <person name="Wiebenga A."/>
            <person name="Kun R.S."/>
            <person name="Lubbers R.J."/>
            <person name="Makela M.R."/>
            <person name="Barry K."/>
            <person name="Chovatia M."/>
            <person name="Clum A."/>
            <person name="Daum C."/>
            <person name="Haridas S."/>
            <person name="He G."/>
            <person name="LaButti K."/>
            <person name="Lipzen A."/>
            <person name="Mondo S."/>
            <person name="Riley R."/>
            <person name="Salamov A."/>
            <person name="Simmons B.A."/>
            <person name="Magnuson J.K."/>
            <person name="Henrissat B."/>
            <person name="Mortensen U.H."/>
            <person name="Larsen T.O."/>
            <person name="Devries R.P."/>
            <person name="Grigoriev I.V."/>
            <person name="Machida M."/>
            <person name="Baker S.E."/>
            <person name="Andersen M.R."/>
        </authorList>
    </citation>
    <scope>NUCLEOTIDE SEQUENCE [LARGE SCALE GENOMIC DNA]</scope>
    <source>
        <strain evidence="9">IBT 14317</strain>
    </source>
</reference>
<feature type="domain" description="Major facilitator superfamily (MFS) profile" evidence="8">
    <location>
        <begin position="72"/>
        <end position="503"/>
    </location>
</feature>
<evidence type="ECO:0000256" key="1">
    <source>
        <dbReference type="ARBA" id="ARBA00004141"/>
    </source>
</evidence>
<evidence type="ECO:0000256" key="4">
    <source>
        <dbReference type="ARBA" id="ARBA00022989"/>
    </source>
</evidence>
<dbReference type="EMBL" id="ML735248">
    <property type="protein sequence ID" value="KAE8391108.1"/>
    <property type="molecule type" value="Genomic_DNA"/>
</dbReference>
<dbReference type="GO" id="GO:0022857">
    <property type="term" value="F:transmembrane transporter activity"/>
    <property type="evidence" value="ECO:0007669"/>
    <property type="project" value="InterPro"/>
</dbReference>
<evidence type="ECO:0000256" key="6">
    <source>
        <dbReference type="SAM" id="MobiDB-lite"/>
    </source>
</evidence>
<dbReference type="InterPro" id="IPR011701">
    <property type="entry name" value="MFS"/>
</dbReference>